<dbReference type="AlphaFoldDB" id="A0A5J5BCF2"/>
<evidence type="ECO:0000313" key="1">
    <source>
        <dbReference type="EMBL" id="KAA8540334.1"/>
    </source>
</evidence>
<reference evidence="1 2" key="1">
    <citation type="submission" date="2019-09" db="EMBL/GenBank/DDBJ databases">
        <title>A chromosome-level genome assembly of the Chinese tupelo Nyssa sinensis.</title>
        <authorList>
            <person name="Yang X."/>
            <person name="Kang M."/>
            <person name="Yang Y."/>
            <person name="Xiong H."/>
            <person name="Wang M."/>
            <person name="Zhang Z."/>
            <person name="Wang Z."/>
            <person name="Wu H."/>
            <person name="Ma T."/>
            <person name="Liu J."/>
            <person name="Xi Z."/>
        </authorList>
    </citation>
    <scope>NUCLEOTIDE SEQUENCE [LARGE SCALE GENOMIC DNA]</scope>
    <source>
        <strain evidence="1">J267</strain>
        <tissue evidence="1">Leaf</tissue>
    </source>
</reference>
<sequence>MNNNQDQRNANARVDGSVDERFRFRVEDLDQRLKERIVQVKKEVGLEFADALKSLGLHMEPPSFSDVKGNVEEFNEGEV</sequence>
<protein>
    <submittedName>
        <fullName evidence="1">Uncharacterized protein</fullName>
    </submittedName>
</protein>
<name>A0A5J5BCF2_9ASTE</name>
<accession>A0A5J5BCF2</accession>
<keyword evidence="2" id="KW-1185">Reference proteome</keyword>
<gene>
    <name evidence="1" type="ORF">F0562_024747</name>
</gene>
<evidence type="ECO:0000313" key="2">
    <source>
        <dbReference type="Proteomes" id="UP000325577"/>
    </source>
</evidence>
<proteinExistence type="predicted"/>
<dbReference type="Proteomes" id="UP000325577">
    <property type="component" value="Linkage Group LG13"/>
</dbReference>
<dbReference type="EMBL" id="CM018036">
    <property type="protein sequence ID" value="KAA8540334.1"/>
    <property type="molecule type" value="Genomic_DNA"/>
</dbReference>
<organism evidence="1 2">
    <name type="scientific">Nyssa sinensis</name>
    <dbReference type="NCBI Taxonomy" id="561372"/>
    <lineage>
        <taxon>Eukaryota</taxon>
        <taxon>Viridiplantae</taxon>
        <taxon>Streptophyta</taxon>
        <taxon>Embryophyta</taxon>
        <taxon>Tracheophyta</taxon>
        <taxon>Spermatophyta</taxon>
        <taxon>Magnoliopsida</taxon>
        <taxon>eudicotyledons</taxon>
        <taxon>Gunneridae</taxon>
        <taxon>Pentapetalae</taxon>
        <taxon>asterids</taxon>
        <taxon>Cornales</taxon>
        <taxon>Nyssaceae</taxon>
        <taxon>Nyssa</taxon>
    </lineage>
</organism>